<keyword evidence="2" id="KW-0812">Transmembrane</keyword>
<feature type="region of interest" description="Disordered" evidence="1">
    <location>
        <begin position="514"/>
        <end position="546"/>
    </location>
</feature>
<feature type="signal peptide" evidence="3">
    <location>
        <begin position="1"/>
        <end position="21"/>
    </location>
</feature>
<evidence type="ECO:0000256" key="1">
    <source>
        <dbReference type="SAM" id="MobiDB-lite"/>
    </source>
</evidence>
<comment type="caution">
    <text evidence="4">The sequence shown here is derived from an EMBL/GenBank/DDBJ whole genome shotgun (WGS) entry which is preliminary data.</text>
</comment>
<evidence type="ECO:0000256" key="2">
    <source>
        <dbReference type="SAM" id="Phobius"/>
    </source>
</evidence>
<feature type="region of interest" description="Disordered" evidence="1">
    <location>
        <begin position="340"/>
        <end position="363"/>
    </location>
</feature>
<accession>A0A9N8HKF7</accession>
<dbReference type="Proteomes" id="UP001153069">
    <property type="component" value="Unassembled WGS sequence"/>
</dbReference>
<dbReference type="EMBL" id="CAICTM010000752">
    <property type="protein sequence ID" value="CAB9515997.1"/>
    <property type="molecule type" value="Genomic_DNA"/>
</dbReference>
<feature type="compositionally biased region" description="Low complexity" evidence="1">
    <location>
        <begin position="700"/>
        <end position="712"/>
    </location>
</feature>
<keyword evidence="2" id="KW-1133">Transmembrane helix</keyword>
<feature type="compositionally biased region" description="Low complexity" evidence="1">
    <location>
        <begin position="677"/>
        <end position="686"/>
    </location>
</feature>
<sequence length="762" mass="82354">MKMMATVTVVLGLLLASTAHADKDDSYYIAGTGNPNRNEKMYWKDAENVFQDLSSFSTLYVEFHNCAWTWMQTSDDDNDIDENDYWYMGKIPPMGANVAYSLYGSLKGDTFSGCGADTFINSFYTNTGFTNFARAMNYAGLSGFSKYSYDDDSSSSYTAACSGGSGVGCDYSNGFAVHTYSGDECNPSNYTGVSDSLSNLNSAMKSATCIKIFDSSSYSGSPYGTPLEVLAYSHSCFYQDFFSPDGVCPDPYGKLQYYQEKFYNGIQESKKQDPYQISRRKQEYYDDIKEGKMMSVVGLFLVAVCLISSFVELVMWCCCTKSKPVVQKELPAGPQQDVILTKRSGDDDDTDTDAGGSKSTAEGYITMSDDVEAPATTYQPPIDVTPPSKEDQANVVDKVKQALPAHTARAIESYVMDGIKTTQSLPPPITPPAEEVVVAEPDTAAQAKSVDAVDDLKATVKSADAMDDLKASVSPETAAAIEKFVAGGNNAMSAGPGKEVQADVEGEAAPVTVYAPPGLESDEPKGTETQSTPETEASDDKVIASRDEDEDITIEVAPCEGNISVEVSQSKDELPPILEQTQSQLLMAFEPEITPKRDSISVPDLDLPKPSLLELSKSQLMSKYFDAEEGPSEVFKTDDEETTEEKESPALEPTTEEEVVSAGAETRAIDAAPNTVEQTPSSPEEAAAAEEADATEEEQATTTTVEQPATTEEQPDTTIEGQVEEQATATTDDAANISEEQGGQDGSSTRPNRQRQPSWFGW</sequence>
<dbReference type="OrthoDB" id="44012at2759"/>
<reference evidence="4" key="1">
    <citation type="submission" date="2020-06" db="EMBL/GenBank/DDBJ databases">
        <authorList>
            <consortium name="Plant Systems Biology data submission"/>
        </authorList>
    </citation>
    <scope>NUCLEOTIDE SEQUENCE</scope>
    <source>
        <strain evidence="4">D6</strain>
    </source>
</reference>
<proteinExistence type="predicted"/>
<feature type="region of interest" description="Disordered" evidence="1">
    <location>
        <begin position="623"/>
        <end position="762"/>
    </location>
</feature>
<organism evidence="4 5">
    <name type="scientific">Seminavis robusta</name>
    <dbReference type="NCBI Taxonomy" id="568900"/>
    <lineage>
        <taxon>Eukaryota</taxon>
        <taxon>Sar</taxon>
        <taxon>Stramenopiles</taxon>
        <taxon>Ochrophyta</taxon>
        <taxon>Bacillariophyta</taxon>
        <taxon>Bacillariophyceae</taxon>
        <taxon>Bacillariophycidae</taxon>
        <taxon>Naviculales</taxon>
        <taxon>Naviculaceae</taxon>
        <taxon>Seminavis</taxon>
    </lineage>
</organism>
<feature type="chain" id="PRO_5040483862" evidence="3">
    <location>
        <begin position="22"/>
        <end position="762"/>
    </location>
</feature>
<feature type="compositionally biased region" description="Polar residues" evidence="1">
    <location>
        <begin position="738"/>
        <end position="762"/>
    </location>
</feature>
<protein>
    <submittedName>
        <fullName evidence="4">Uncharacterized protein</fullName>
    </submittedName>
</protein>
<keyword evidence="2" id="KW-0472">Membrane</keyword>
<evidence type="ECO:0000256" key="3">
    <source>
        <dbReference type="SAM" id="SignalP"/>
    </source>
</evidence>
<feature type="compositionally biased region" description="Acidic residues" evidence="1">
    <location>
        <begin position="687"/>
        <end position="699"/>
    </location>
</feature>
<evidence type="ECO:0000313" key="5">
    <source>
        <dbReference type="Proteomes" id="UP001153069"/>
    </source>
</evidence>
<name>A0A9N8HKF7_9STRA</name>
<keyword evidence="5" id="KW-1185">Reference proteome</keyword>
<dbReference type="AlphaFoldDB" id="A0A9N8HKF7"/>
<feature type="transmembrane region" description="Helical" evidence="2">
    <location>
        <begin position="296"/>
        <end position="318"/>
    </location>
</feature>
<gene>
    <name evidence="4" type="ORF">SEMRO_753_G197380.1</name>
</gene>
<evidence type="ECO:0000313" key="4">
    <source>
        <dbReference type="EMBL" id="CAB9515997.1"/>
    </source>
</evidence>
<keyword evidence="3" id="KW-0732">Signal</keyword>